<keyword evidence="1" id="KW-0732">Signal</keyword>
<evidence type="ECO:0000313" key="3">
    <source>
        <dbReference type="EMBL" id="KAI1691165.1"/>
    </source>
</evidence>
<dbReference type="Proteomes" id="UP001201812">
    <property type="component" value="Unassembled WGS sequence"/>
</dbReference>
<protein>
    <submittedName>
        <fullName evidence="3">Phlebovirus glycoprotein g2 domain-containing protein</fullName>
    </submittedName>
</protein>
<proteinExistence type="predicted"/>
<sequence>MAMAIIVLATLITMTEQCSEVISINAKEERCDILKNETHCTISDTTEITLLPAGQTVCLYMKGVKGENMGTVKLKMDHVKITCLPKAELATRSYVMKVQPSHRRPKRGLCEEDYCSTVTTSTLVKENDLEVANKYPGNSYCRDSCSPWDCTPICALPTASCLFYRTFAVPTTNTVYEIFSCPYWRYGVEVFLQTEINSTVENVNISLIEGLTSHWKDISMSTMSITRPPAPVFGRQFITDGINTAMIDKFSSHLFCHNASAAESFSCEVSPEACTNCQQAVTKEGVTVSCHCRDQQIEETIENPNFRLPTMAGRYEVKNDGKEVYTESHHTPVQLIVKIDSMKVITAIDGSTCNIKPYNLSGCYRCDTGGEFHFQCSTDFGQALATVKCADGTFFTQSCNNCKPKVQGLNPCWGTIC</sequence>
<dbReference type="AlphaFoldDB" id="A0AAD4MEL4"/>
<keyword evidence="4" id="KW-1185">Reference proteome</keyword>
<name>A0AAD4MEL4_9BILA</name>
<feature type="domain" description="Phlebovirus glycoprotein G2 fusion" evidence="2">
    <location>
        <begin position="18"/>
        <end position="331"/>
    </location>
</feature>
<evidence type="ECO:0000259" key="2">
    <source>
        <dbReference type="Pfam" id="PF07245"/>
    </source>
</evidence>
<dbReference type="EMBL" id="JAKKPZ010000988">
    <property type="protein sequence ID" value="KAI1691165.1"/>
    <property type="molecule type" value="Genomic_DNA"/>
</dbReference>
<feature type="signal peptide" evidence="1">
    <location>
        <begin position="1"/>
        <end position="17"/>
    </location>
</feature>
<evidence type="ECO:0000256" key="1">
    <source>
        <dbReference type="SAM" id="SignalP"/>
    </source>
</evidence>
<evidence type="ECO:0000313" key="4">
    <source>
        <dbReference type="Proteomes" id="UP001201812"/>
    </source>
</evidence>
<dbReference type="Gene3D" id="2.60.98.50">
    <property type="match status" value="1"/>
</dbReference>
<comment type="caution">
    <text evidence="3">The sequence shown here is derived from an EMBL/GenBank/DDBJ whole genome shotgun (WGS) entry which is preliminary data.</text>
</comment>
<gene>
    <name evidence="3" type="ORF">DdX_22053</name>
</gene>
<dbReference type="InterPro" id="IPR009878">
    <property type="entry name" value="Phlebovirus_G2_fusion"/>
</dbReference>
<organism evidence="3 4">
    <name type="scientific">Ditylenchus destructor</name>
    <dbReference type="NCBI Taxonomy" id="166010"/>
    <lineage>
        <taxon>Eukaryota</taxon>
        <taxon>Metazoa</taxon>
        <taxon>Ecdysozoa</taxon>
        <taxon>Nematoda</taxon>
        <taxon>Chromadorea</taxon>
        <taxon>Rhabditida</taxon>
        <taxon>Tylenchina</taxon>
        <taxon>Tylenchomorpha</taxon>
        <taxon>Sphaerularioidea</taxon>
        <taxon>Anguinidae</taxon>
        <taxon>Anguininae</taxon>
        <taxon>Ditylenchus</taxon>
    </lineage>
</organism>
<feature type="chain" id="PRO_5041905830" evidence="1">
    <location>
        <begin position="18"/>
        <end position="417"/>
    </location>
</feature>
<dbReference type="Pfam" id="PF07245">
    <property type="entry name" value="Phlebovirus_G2"/>
    <property type="match status" value="1"/>
</dbReference>
<accession>A0AAD4MEL4</accession>
<reference evidence="3" key="1">
    <citation type="submission" date="2022-01" db="EMBL/GenBank/DDBJ databases">
        <title>Genome Sequence Resource for Two Populations of Ditylenchus destructor, the Migratory Endoparasitic Phytonematode.</title>
        <authorList>
            <person name="Zhang H."/>
            <person name="Lin R."/>
            <person name="Xie B."/>
        </authorList>
    </citation>
    <scope>NUCLEOTIDE SEQUENCE</scope>
    <source>
        <strain evidence="3">BazhouSP</strain>
    </source>
</reference>
<dbReference type="Gene3D" id="2.60.40.3770">
    <property type="match status" value="1"/>
</dbReference>